<feature type="compositionally biased region" description="Basic and acidic residues" evidence="1">
    <location>
        <begin position="48"/>
        <end position="57"/>
    </location>
</feature>
<sequence>MKTGDYNDDLEDSLQIDEPSDVNNAEVSVNTECPAPSSEDTGGNVLNDEQKESKAEETETYSMVRF</sequence>
<evidence type="ECO:0000256" key="1">
    <source>
        <dbReference type="SAM" id="MobiDB-lite"/>
    </source>
</evidence>
<proteinExistence type="predicted"/>
<protein>
    <submittedName>
        <fullName evidence="2">Uncharacterized protein</fullName>
    </submittedName>
</protein>
<accession>A0A1Y3F176</accession>
<evidence type="ECO:0000313" key="2">
    <source>
        <dbReference type="EMBL" id="OUC49068.1"/>
    </source>
</evidence>
<organism evidence="2 3">
    <name type="scientific">Trichinella nativa</name>
    <dbReference type="NCBI Taxonomy" id="6335"/>
    <lineage>
        <taxon>Eukaryota</taxon>
        <taxon>Metazoa</taxon>
        <taxon>Ecdysozoa</taxon>
        <taxon>Nematoda</taxon>
        <taxon>Enoplea</taxon>
        <taxon>Dorylaimia</taxon>
        <taxon>Trichinellida</taxon>
        <taxon>Trichinellidae</taxon>
        <taxon>Trichinella</taxon>
    </lineage>
</organism>
<feature type="compositionally biased region" description="Polar residues" evidence="1">
    <location>
        <begin position="21"/>
        <end position="31"/>
    </location>
</feature>
<dbReference type="Proteomes" id="UP000243006">
    <property type="component" value="Unassembled WGS sequence"/>
</dbReference>
<name>A0A1Y3F176_9BILA</name>
<comment type="caution">
    <text evidence="2">The sequence shown here is derived from an EMBL/GenBank/DDBJ whole genome shotgun (WGS) entry which is preliminary data.</text>
</comment>
<feature type="region of interest" description="Disordered" evidence="1">
    <location>
        <begin position="1"/>
        <end position="66"/>
    </location>
</feature>
<gene>
    <name evidence="2" type="ORF">D917_00999</name>
</gene>
<evidence type="ECO:0000313" key="3">
    <source>
        <dbReference type="Proteomes" id="UP000243006"/>
    </source>
</evidence>
<dbReference type="EMBL" id="LVZM01001631">
    <property type="protein sequence ID" value="OUC49068.1"/>
    <property type="molecule type" value="Genomic_DNA"/>
</dbReference>
<reference evidence="2 3" key="1">
    <citation type="submission" date="2015-04" db="EMBL/GenBank/DDBJ databases">
        <title>Draft genome of the roundworm Trichinella nativa.</title>
        <authorList>
            <person name="Mitreva M."/>
        </authorList>
    </citation>
    <scope>NUCLEOTIDE SEQUENCE [LARGE SCALE GENOMIC DNA]</scope>
    <source>
        <strain evidence="2 3">ISS45</strain>
    </source>
</reference>
<feature type="compositionally biased region" description="Acidic residues" evidence="1">
    <location>
        <begin position="1"/>
        <end position="20"/>
    </location>
</feature>
<dbReference type="AlphaFoldDB" id="A0A1Y3F176"/>